<feature type="transmembrane region" description="Helical" evidence="1">
    <location>
        <begin position="147"/>
        <end position="167"/>
    </location>
</feature>
<sequence>MYNLWLKDFKLGVNPLYFAMPVLTGALMLVPGWIYFLVLLYFCWITIPNMFGGFRTHNDLMLSSMMPVTKRDMVKSRVLVIVCLEVLHIGFAVIFGVINRYLYPDFIYYFYAPTIGFLGLCLVMLAIFNLLFLPLYYKTAYKYGNPAIVSITAAMLFAGGAQWLGIANADVSAVINDIGTGHLAEQSLILVSGVAIFAVFTAVAYRLSVRHFLKVEL</sequence>
<feature type="transmembrane region" description="Helical" evidence="1">
    <location>
        <begin position="78"/>
        <end position="98"/>
    </location>
</feature>
<keyword evidence="1" id="KW-0472">Membrane</keyword>
<dbReference type="Pfam" id="PF13346">
    <property type="entry name" value="ABC2_membrane_5"/>
    <property type="match status" value="1"/>
</dbReference>
<accession>A0ABT6TEJ0</accession>
<evidence type="ECO:0000313" key="2">
    <source>
        <dbReference type="EMBL" id="MDI4645221.1"/>
    </source>
</evidence>
<gene>
    <name evidence="2" type="ORF">KB449_09630</name>
</gene>
<dbReference type="InterPro" id="IPR025699">
    <property type="entry name" value="ABC2_memb-like"/>
</dbReference>
<keyword evidence="1" id="KW-1133">Transmembrane helix</keyword>
<dbReference type="Proteomes" id="UP001161691">
    <property type="component" value="Unassembled WGS sequence"/>
</dbReference>
<comment type="caution">
    <text evidence="2">The sequence shown here is derived from an EMBL/GenBank/DDBJ whole genome shotgun (WGS) entry which is preliminary data.</text>
</comment>
<dbReference type="RefSeq" id="WP_282908171.1">
    <property type="nucleotide sequence ID" value="NZ_JAGRPV010000001.1"/>
</dbReference>
<reference evidence="2" key="1">
    <citation type="submission" date="2023-04" db="EMBL/GenBank/DDBJ databases">
        <title>Comparative genomic analysis of Cohnella hashimotonis sp. nov., isolated from the International Space Station.</title>
        <authorList>
            <person name="Venkateswaran K."/>
            <person name="Simpson A."/>
        </authorList>
    </citation>
    <scope>NUCLEOTIDE SEQUENCE</scope>
    <source>
        <strain evidence="2">F6_2S_P_1</strain>
    </source>
</reference>
<keyword evidence="3" id="KW-1185">Reference proteome</keyword>
<feature type="transmembrane region" description="Helical" evidence="1">
    <location>
        <begin position="187"/>
        <end position="207"/>
    </location>
</feature>
<dbReference type="EMBL" id="JAGRPV010000001">
    <property type="protein sequence ID" value="MDI4645221.1"/>
    <property type="molecule type" value="Genomic_DNA"/>
</dbReference>
<name>A0ABT6TEJ0_9BACL</name>
<keyword evidence="1" id="KW-0812">Transmembrane</keyword>
<proteinExistence type="predicted"/>
<feature type="transmembrane region" description="Helical" evidence="1">
    <location>
        <begin position="110"/>
        <end position="135"/>
    </location>
</feature>
<evidence type="ECO:0000313" key="3">
    <source>
        <dbReference type="Proteomes" id="UP001161691"/>
    </source>
</evidence>
<organism evidence="2 3">
    <name type="scientific">Cohnella hashimotonis</name>
    <dbReference type="NCBI Taxonomy" id="2826895"/>
    <lineage>
        <taxon>Bacteria</taxon>
        <taxon>Bacillati</taxon>
        <taxon>Bacillota</taxon>
        <taxon>Bacilli</taxon>
        <taxon>Bacillales</taxon>
        <taxon>Paenibacillaceae</taxon>
        <taxon>Cohnella</taxon>
    </lineage>
</organism>
<protein>
    <submittedName>
        <fullName evidence="2">ABC-2 transporter permease</fullName>
    </submittedName>
</protein>
<evidence type="ECO:0000256" key="1">
    <source>
        <dbReference type="SAM" id="Phobius"/>
    </source>
</evidence>
<feature type="transmembrane region" description="Helical" evidence="1">
    <location>
        <begin position="20"/>
        <end position="47"/>
    </location>
</feature>